<organism evidence="5">
    <name type="scientific">freshwater metagenome</name>
    <dbReference type="NCBI Taxonomy" id="449393"/>
    <lineage>
        <taxon>unclassified sequences</taxon>
        <taxon>metagenomes</taxon>
        <taxon>ecological metagenomes</taxon>
    </lineage>
</organism>
<evidence type="ECO:0000256" key="1">
    <source>
        <dbReference type="ARBA" id="ARBA00005437"/>
    </source>
</evidence>
<dbReference type="EMBL" id="CAFBOG010000294">
    <property type="protein sequence ID" value="CAB5000171.1"/>
    <property type="molecule type" value="Genomic_DNA"/>
</dbReference>
<gene>
    <name evidence="2" type="ORF">UFOPK3046_02023</name>
    <name evidence="3" type="ORF">UFOPK3914_02090</name>
    <name evidence="4" type="ORF">UFOPK4173_01122</name>
    <name evidence="5" type="ORF">UFOPK4354_00870</name>
</gene>
<dbReference type="EMBL" id="CAFBQW010000082">
    <property type="protein sequence ID" value="CAB5066036.1"/>
    <property type="molecule type" value="Genomic_DNA"/>
</dbReference>
<dbReference type="EMBL" id="CAFAAQ010000274">
    <property type="protein sequence ID" value="CAB4826026.1"/>
    <property type="molecule type" value="Genomic_DNA"/>
</dbReference>
<evidence type="ECO:0000313" key="5">
    <source>
        <dbReference type="EMBL" id="CAB5066036.1"/>
    </source>
</evidence>
<name>A0A6J7UM60_9ZZZZ</name>
<proteinExistence type="inferred from homology"/>
<sequence length="175" mass="19861">MSPNISDMGILNRSKNATHKFQMHERLMSFGDDSWIENEAGDKVYKSDGKAMRMRKTFILEDASGKNMAEIKERVLSVRDKMSLKLPDGRSATVHKKLIGIRDRYKVEMDGGDDLHAHGNIADHEYEIERDGDTIATVSKKWFRVRDTYGIEILDGEDDVLLLAVTICIDALSDE</sequence>
<evidence type="ECO:0000313" key="2">
    <source>
        <dbReference type="EMBL" id="CAB4826026.1"/>
    </source>
</evidence>
<dbReference type="AlphaFoldDB" id="A0A6J7UM60"/>
<dbReference type="InterPro" id="IPR007612">
    <property type="entry name" value="LOR"/>
</dbReference>
<dbReference type="Pfam" id="PF04525">
    <property type="entry name" value="LOR"/>
    <property type="match status" value="1"/>
</dbReference>
<dbReference type="EMBL" id="CAFBPW010000125">
    <property type="protein sequence ID" value="CAB5035515.1"/>
    <property type="molecule type" value="Genomic_DNA"/>
</dbReference>
<comment type="similarity">
    <text evidence="1">Belongs to the LOR family.</text>
</comment>
<dbReference type="Gene3D" id="2.40.160.200">
    <property type="entry name" value="LURP1-related"/>
    <property type="match status" value="1"/>
</dbReference>
<dbReference type="InterPro" id="IPR038595">
    <property type="entry name" value="LOR_sf"/>
</dbReference>
<dbReference type="InterPro" id="IPR025659">
    <property type="entry name" value="Tubby-like_C"/>
</dbReference>
<protein>
    <submittedName>
        <fullName evidence="5">Unannotated protein</fullName>
    </submittedName>
</protein>
<dbReference type="SUPFAM" id="SSF54518">
    <property type="entry name" value="Tubby C-terminal domain-like"/>
    <property type="match status" value="1"/>
</dbReference>
<evidence type="ECO:0000313" key="4">
    <source>
        <dbReference type="EMBL" id="CAB5035515.1"/>
    </source>
</evidence>
<accession>A0A6J7UM60</accession>
<reference evidence="5" key="1">
    <citation type="submission" date="2020-05" db="EMBL/GenBank/DDBJ databases">
        <authorList>
            <person name="Chiriac C."/>
            <person name="Salcher M."/>
            <person name="Ghai R."/>
            <person name="Kavagutti S V."/>
        </authorList>
    </citation>
    <scope>NUCLEOTIDE SEQUENCE</scope>
</reference>
<evidence type="ECO:0000313" key="3">
    <source>
        <dbReference type="EMBL" id="CAB5000171.1"/>
    </source>
</evidence>